<proteinExistence type="inferred from homology"/>
<sequence length="381" mass="39649">MGDELADDLRACSFDAWYPRLRCVSIRSAIVPLPVGFISYLLDDADGLFLPPPPAGAAGGASGGSDASGSPGWTDDEEGDGGGDGARAPAQHGPAAFGFDVQALFAQIDAAIARLGGAAFPKLNWSAPRDAAWLLGGTMRCACARDVVSLLKCSQHVAHDLREHAPHLGPPGATEPARASRSVLALRRWCELNPARELRCFAHSGALLALCQRDRHTHYAHLADERDELVRHVRAFWDASLAADAEFGVPRGRPCAVDVYVDGASAVHVVDVAPFADATTDALLFAWEELAALAARAAVGSPPDPPELRLVGAEGARVRPSAALYAGIPLELHPGRIGGEEGRDEGEGQAADAAAAIALVRAELQPAGASSARAHGCAARC</sequence>
<dbReference type="OMA" id="TFPDPNF"/>
<reference evidence="3" key="1">
    <citation type="submission" date="2021-05" db="EMBL/GenBank/DDBJ databases">
        <title>The genome of the haptophyte Pavlova lutheri (Diacronema luteri, Pavlovales) - a model for lipid biosynthesis in eukaryotic algae.</title>
        <authorList>
            <person name="Hulatt C.J."/>
            <person name="Posewitz M.C."/>
        </authorList>
    </citation>
    <scope>NUCLEOTIDE SEQUENCE</scope>
    <source>
        <strain evidence="3">NIVA-4/92</strain>
    </source>
</reference>
<evidence type="ECO:0000313" key="3">
    <source>
        <dbReference type="EMBL" id="KAG8467870.1"/>
    </source>
</evidence>
<accession>A0A8J6CFC5</accession>
<dbReference type="OrthoDB" id="360540at2759"/>
<evidence type="ECO:0000313" key="4">
    <source>
        <dbReference type="Proteomes" id="UP000751190"/>
    </source>
</evidence>
<dbReference type="AlphaFoldDB" id="A0A8J6CFC5"/>
<evidence type="ECO:0000256" key="2">
    <source>
        <dbReference type="SAM" id="MobiDB-lite"/>
    </source>
</evidence>
<feature type="region of interest" description="Disordered" evidence="2">
    <location>
        <begin position="53"/>
        <end position="91"/>
    </location>
</feature>
<keyword evidence="4" id="KW-1185">Reference proteome</keyword>
<comment type="similarity">
    <text evidence="1">Belongs to the CDC123 family.</text>
</comment>
<comment type="caution">
    <text evidence="3">The sequence shown here is derived from an EMBL/GenBank/DDBJ whole genome shotgun (WGS) entry which is preliminary data.</text>
</comment>
<dbReference type="InterPro" id="IPR009772">
    <property type="entry name" value="CDC123"/>
</dbReference>
<name>A0A8J6CFC5_DIALT</name>
<dbReference type="Pfam" id="PF07065">
    <property type="entry name" value="D123"/>
    <property type="match status" value="1"/>
</dbReference>
<organism evidence="3 4">
    <name type="scientific">Diacronema lutheri</name>
    <name type="common">Unicellular marine alga</name>
    <name type="synonym">Monochrysis lutheri</name>
    <dbReference type="NCBI Taxonomy" id="2081491"/>
    <lineage>
        <taxon>Eukaryota</taxon>
        <taxon>Haptista</taxon>
        <taxon>Haptophyta</taxon>
        <taxon>Pavlovophyceae</taxon>
        <taxon>Pavlovales</taxon>
        <taxon>Pavlovaceae</taxon>
        <taxon>Diacronema</taxon>
    </lineage>
</organism>
<gene>
    <name evidence="3" type="ORF">KFE25_006922</name>
</gene>
<dbReference type="PANTHER" id="PTHR15323:SF6">
    <property type="entry name" value="CELL DIVISION CYCLE PROTEIN 123 HOMOLOG"/>
    <property type="match status" value="1"/>
</dbReference>
<dbReference type="PANTHER" id="PTHR15323">
    <property type="entry name" value="D123 PROTEIN"/>
    <property type="match status" value="1"/>
</dbReference>
<dbReference type="GO" id="GO:0005737">
    <property type="term" value="C:cytoplasm"/>
    <property type="evidence" value="ECO:0007669"/>
    <property type="project" value="TreeGrafter"/>
</dbReference>
<evidence type="ECO:0000256" key="1">
    <source>
        <dbReference type="ARBA" id="ARBA00011047"/>
    </source>
</evidence>
<evidence type="ECO:0008006" key="5">
    <source>
        <dbReference type="Google" id="ProtNLM"/>
    </source>
</evidence>
<dbReference type="EMBL" id="JAGTXO010000005">
    <property type="protein sequence ID" value="KAG8467870.1"/>
    <property type="molecule type" value="Genomic_DNA"/>
</dbReference>
<protein>
    <recommendedName>
        <fullName evidence="5">Cell division cycle protein 123 homolog</fullName>
    </recommendedName>
</protein>
<dbReference type="Proteomes" id="UP000751190">
    <property type="component" value="Unassembled WGS sequence"/>
</dbReference>